<accession>A0A1W5DBT1</accession>
<keyword evidence="9" id="KW-1185">Reference proteome</keyword>
<evidence type="ECO:0000256" key="4">
    <source>
        <dbReference type="ARBA" id="ARBA00022786"/>
    </source>
</evidence>
<organism evidence="8 9">
    <name type="scientific">Lasallia pustulata</name>
    <dbReference type="NCBI Taxonomy" id="136370"/>
    <lineage>
        <taxon>Eukaryota</taxon>
        <taxon>Fungi</taxon>
        <taxon>Dikarya</taxon>
        <taxon>Ascomycota</taxon>
        <taxon>Pezizomycotina</taxon>
        <taxon>Lecanoromycetes</taxon>
        <taxon>OSLEUM clade</taxon>
        <taxon>Umbilicariomycetidae</taxon>
        <taxon>Umbilicariales</taxon>
        <taxon>Umbilicariaceae</taxon>
        <taxon>Lasallia</taxon>
    </lineage>
</organism>
<feature type="region of interest" description="Disordered" evidence="7">
    <location>
        <begin position="623"/>
        <end position="653"/>
    </location>
</feature>
<dbReference type="GO" id="GO:0004843">
    <property type="term" value="F:cysteine-type deubiquitinase activity"/>
    <property type="evidence" value="ECO:0007669"/>
    <property type="project" value="UniProtKB-EC"/>
</dbReference>
<protein>
    <recommendedName>
        <fullName evidence="2">ubiquitinyl hydrolase 1</fullName>
        <ecNumber evidence="2">3.4.19.12</ecNumber>
    </recommendedName>
</protein>
<dbReference type="EMBL" id="FWEW01003690">
    <property type="protein sequence ID" value="SLM40382.1"/>
    <property type="molecule type" value="Genomic_DNA"/>
</dbReference>
<keyword evidence="5" id="KW-0378">Hydrolase</keyword>
<dbReference type="InterPro" id="IPR051346">
    <property type="entry name" value="OTU_Deubiquitinase"/>
</dbReference>
<keyword evidence="4" id="KW-0833">Ubl conjugation pathway</keyword>
<sequence>MIFFDRLSLRQNNAAARNLVLKGEHSIVTDCLGDQPHISGIADYVLGYFYAGNTGKSQEFESTSVVIKAKRPETLSQGISQMILYLAGIQQHRKKLRPDKIVNTVYGTLTDSQKFEFFRLDDDGSLQISSQLKTSVQEQKHEIYRFLDNILEAAMEFSPHTTPSKTFPASSAKWERQTRQKWFDILDTLAWESDTSNGEDDSYAGNGFKMLPNACGALTLGLSQTKDQIVQRWVRDDKIYLQNGTNRDLAAMRLRQLATSQSIAFFAPPEVHQSILHLRKKTRGHTIDSYDVICWILEQTCDGIEQLQPLYFSQGSDFCRHTQPASDNPDFLVDIEQRKAYLSTLRQKEQQTLEELYEPRIKSKLAVSENPMSSGLIQLMGELKIRRKAFQDAGNAVHGSALQEFEQEREVAFEVETVRKVQKPVHYSPLTFRGLHRDITAFVNTGRLVPNSAGYEQWFIALRCSNLGRKHGIRSEAATSRLFVSSEFTRTLRLPSAQQIDNFQRQSNWIIWSSMTNTALIIIPEEAEQLIPLIHLAKRPLTHLLTYAVSVTRKMLQFNGFDYYATSSLPSGWEAPMWLTIELGILAGRLYFEFKEYNSLCQYLGSQQASKMLEENSEGTLFPVESSSTEEGAAPGALSRQSFTSRPLTFLQQ</sequence>
<evidence type="ECO:0000256" key="2">
    <source>
        <dbReference type="ARBA" id="ARBA00012759"/>
    </source>
</evidence>
<evidence type="ECO:0000313" key="8">
    <source>
        <dbReference type="EMBL" id="SLM40382.1"/>
    </source>
</evidence>
<dbReference type="AlphaFoldDB" id="A0A1W5DBT1"/>
<evidence type="ECO:0000256" key="1">
    <source>
        <dbReference type="ARBA" id="ARBA00000707"/>
    </source>
</evidence>
<feature type="compositionally biased region" description="Polar residues" evidence="7">
    <location>
        <begin position="639"/>
        <end position="653"/>
    </location>
</feature>
<evidence type="ECO:0000256" key="7">
    <source>
        <dbReference type="SAM" id="MobiDB-lite"/>
    </source>
</evidence>
<evidence type="ECO:0000313" key="9">
    <source>
        <dbReference type="Proteomes" id="UP000192927"/>
    </source>
</evidence>
<keyword evidence="3" id="KW-0645">Protease</keyword>
<dbReference type="PANTHER" id="PTHR13367">
    <property type="entry name" value="UBIQUITIN THIOESTERASE"/>
    <property type="match status" value="1"/>
</dbReference>
<evidence type="ECO:0000256" key="5">
    <source>
        <dbReference type="ARBA" id="ARBA00022801"/>
    </source>
</evidence>
<evidence type="ECO:0000256" key="3">
    <source>
        <dbReference type="ARBA" id="ARBA00022670"/>
    </source>
</evidence>
<dbReference type="GO" id="GO:0006508">
    <property type="term" value="P:proteolysis"/>
    <property type="evidence" value="ECO:0007669"/>
    <property type="project" value="UniProtKB-KW"/>
</dbReference>
<name>A0A1W5DBT1_9LECA</name>
<dbReference type="Proteomes" id="UP000192927">
    <property type="component" value="Unassembled WGS sequence"/>
</dbReference>
<reference evidence="9" key="1">
    <citation type="submission" date="2017-03" db="EMBL/GenBank/DDBJ databases">
        <authorList>
            <person name="Sharma R."/>
            <person name="Thines M."/>
        </authorList>
    </citation>
    <scope>NUCLEOTIDE SEQUENCE [LARGE SCALE GENOMIC DNA]</scope>
</reference>
<dbReference type="EC" id="3.4.19.12" evidence="2"/>
<keyword evidence="6" id="KW-0788">Thiol protease</keyword>
<evidence type="ECO:0000256" key="6">
    <source>
        <dbReference type="ARBA" id="ARBA00022807"/>
    </source>
</evidence>
<proteinExistence type="predicted"/>
<comment type="catalytic activity">
    <reaction evidence="1">
        <text>Thiol-dependent hydrolysis of ester, thioester, amide, peptide and isopeptide bonds formed by the C-terminal Gly of ubiquitin (a 76-residue protein attached to proteins as an intracellular targeting signal).</text>
        <dbReference type="EC" id="3.4.19.12"/>
    </reaction>
</comment>
<dbReference type="PANTHER" id="PTHR13367:SF32">
    <property type="entry name" value="DUF6606 DOMAIN-CONTAINING PROTEIN"/>
    <property type="match status" value="1"/>
</dbReference>